<dbReference type="InterPro" id="IPR043502">
    <property type="entry name" value="DNA/RNA_pol_sf"/>
</dbReference>
<dbReference type="EMBL" id="SSTD01016369">
    <property type="protein sequence ID" value="TYK01066.1"/>
    <property type="molecule type" value="Genomic_DNA"/>
</dbReference>
<keyword evidence="1" id="KW-0695">RNA-directed DNA polymerase</keyword>
<dbReference type="PANTHER" id="PTHR24559:SF436">
    <property type="entry name" value="RNA-DIRECTED DNA POLYMERASE HOMOLOG"/>
    <property type="match status" value="1"/>
</dbReference>
<dbReference type="InterPro" id="IPR053134">
    <property type="entry name" value="RNA-dir_DNA_polymerase"/>
</dbReference>
<gene>
    <name evidence="1" type="ORF">E5676_scaffold264G00800</name>
</gene>
<organism evidence="1 2">
    <name type="scientific">Cucumis melo var. makuwa</name>
    <name type="common">Oriental melon</name>
    <dbReference type="NCBI Taxonomy" id="1194695"/>
    <lineage>
        <taxon>Eukaryota</taxon>
        <taxon>Viridiplantae</taxon>
        <taxon>Streptophyta</taxon>
        <taxon>Embryophyta</taxon>
        <taxon>Tracheophyta</taxon>
        <taxon>Spermatophyta</taxon>
        <taxon>Magnoliopsida</taxon>
        <taxon>eudicotyledons</taxon>
        <taxon>Gunneridae</taxon>
        <taxon>Pentapetalae</taxon>
        <taxon>rosids</taxon>
        <taxon>fabids</taxon>
        <taxon>Cucurbitales</taxon>
        <taxon>Cucurbitaceae</taxon>
        <taxon>Benincaseae</taxon>
        <taxon>Cucumis</taxon>
    </lineage>
</organism>
<dbReference type="PANTHER" id="PTHR24559">
    <property type="entry name" value="TRANSPOSON TY3-I GAG-POL POLYPROTEIN"/>
    <property type="match status" value="1"/>
</dbReference>
<sequence>MAIPLDSLENPRETAPKDILYVLEKYRDMMPNSLPKSLLPQMMIDHEIELLPVEKPPMKNAYRMAPLKLAELWKQLDELLNVGFIRPVKAPYGAPIIFQKKKDGSLRLCIDDHALKKLTIRNKYPVPIIIDLFDRLHGTKFFLKLDLQLGYYQVFHEYLNKFVVVYLDDIVVYSSTMEEHKDHLRKVEKFFGTKKLWTTKTVNTSFKKKKCCFEAQTREGAVSGLSFTLSMIAYGMCIACASERRSYQLNDCVW</sequence>
<evidence type="ECO:0000313" key="2">
    <source>
        <dbReference type="Proteomes" id="UP000321947"/>
    </source>
</evidence>
<dbReference type="Gene3D" id="3.30.70.270">
    <property type="match status" value="2"/>
</dbReference>
<comment type="caution">
    <text evidence="1">The sequence shown here is derived from an EMBL/GenBank/DDBJ whole genome shotgun (WGS) entry which is preliminary data.</text>
</comment>
<dbReference type="InterPro" id="IPR043128">
    <property type="entry name" value="Rev_trsase/Diguanyl_cyclase"/>
</dbReference>
<dbReference type="Gene3D" id="3.10.10.10">
    <property type="entry name" value="HIV Type 1 Reverse Transcriptase, subunit A, domain 1"/>
    <property type="match status" value="1"/>
</dbReference>
<keyword evidence="1" id="KW-0808">Transferase</keyword>
<evidence type="ECO:0000313" key="1">
    <source>
        <dbReference type="EMBL" id="TYK01066.1"/>
    </source>
</evidence>
<keyword evidence="1" id="KW-0548">Nucleotidyltransferase</keyword>
<proteinExistence type="predicted"/>
<dbReference type="GO" id="GO:0003964">
    <property type="term" value="F:RNA-directed DNA polymerase activity"/>
    <property type="evidence" value="ECO:0007669"/>
    <property type="project" value="UniProtKB-KW"/>
</dbReference>
<accession>A0A5D3BS37</accession>
<dbReference type="SUPFAM" id="SSF56672">
    <property type="entry name" value="DNA/RNA polymerases"/>
    <property type="match status" value="1"/>
</dbReference>
<dbReference type="CDD" id="cd01647">
    <property type="entry name" value="RT_LTR"/>
    <property type="match status" value="1"/>
</dbReference>
<name>A0A5D3BS37_CUCMM</name>
<dbReference type="AlphaFoldDB" id="A0A5D3BS37"/>
<protein>
    <submittedName>
        <fullName evidence="1">RNA-directed DNA polymerase-like protein</fullName>
    </submittedName>
</protein>
<reference evidence="1 2" key="1">
    <citation type="submission" date="2019-08" db="EMBL/GenBank/DDBJ databases">
        <title>Draft genome sequences of two oriental melons (Cucumis melo L. var makuwa).</title>
        <authorList>
            <person name="Kwon S.-Y."/>
        </authorList>
    </citation>
    <scope>NUCLEOTIDE SEQUENCE [LARGE SCALE GENOMIC DNA]</scope>
    <source>
        <strain evidence="2">cv. Chang Bougi</strain>
        <tissue evidence="1">Leaf</tissue>
    </source>
</reference>
<dbReference type="Proteomes" id="UP000321947">
    <property type="component" value="Unassembled WGS sequence"/>
</dbReference>